<protein>
    <submittedName>
        <fullName evidence="1">Uncharacterized protein</fullName>
    </submittedName>
</protein>
<evidence type="ECO:0000313" key="1">
    <source>
        <dbReference type="EMBL" id="ONM36106.1"/>
    </source>
</evidence>
<dbReference type="InParanoid" id="A0A1D6N682"/>
<dbReference type="STRING" id="4577.A0A1D6N682"/>
<accession>A0A3L6FJW1</accession>
<sequence>MMEEGATAAASRSRPTPFLTKMHQMMLMGNFADADRHRHPEAYDFEDLESMVEEIARAFKTKIMFIYVDTAEENLAKPFLTLYGLESEKAYWSTAYYITCITLSLVEQWATEKKSMESCKLIFTQAKQYAKEYDAQAECFYEKIIWMG</sequence>
<accession>A0A1D6N682</accession>
<gene>
    <name evidence="1" type="ORF">ZEAMMB73_Zm00001d042710</name>
</gene>
<dbReference type="EMBL" id="CM007649">
    <property type="protein sequence ID" value="ONM36106.1"/>
    <property type="molecule type" value="Genomic_DNA"/>
</dbReference>
<proteinExistence type="predicted"/>
<organism evidence="1">
    <name type="scientific">Zea mays</name>
    <name type="common">Maize</name>
    <dbReference type="NCBI Taxonomy" id="4577"/>
    <lineage>
        <taxon>Eukaryota</taxon>
        <taxon>Viridiplantae</taxon>
        <taxon>Streptophyta</taxon>
        <taxon>Embryophyta</taxon>
        <taxon>Tracheophyta</taxon>
        <taxon>Spermatophyta</taxon>
        <taxon>Magnoliopsida</taxon>
        <taxon>Liliopsida</taxon>
        <taxon>Poales</taxon>
        <taxon>Poaceae</taxon>
        <taxon>PACMAD clade</taxon>
        <taxon>Panicoideae</taxon>
        <taxon>Andropogonodae</taxon>
        <taxon>Andropogoneae</taxon>
        <taxon>Tripsacinae</taxon>
        <taxon>Zea</taxon>
    </lineage>
</organism>
<dbReference type="Gene3D" id="3.40.30.10">
    <property type="entry name" value="Glutaredoxin"/>
    <property type="match status" value="1"/>
</dbReference>
<name>A0A1D6N682_MAIZE</name>
<dbReference type="AlphaFoldDB" id="A0A1D6N682"/>
<dbReference type="SMR" id="A0A1D6N682"/>
<reference evidence="1" key="1">
    <citation type="submission" date="2015-12" db="EMBL/GenBank/DDBJ databases">
        <title>Update maize B73 reference genome by single molecule sequencing technologies.</title>
        <authorList>
            <consortium name="Maize Genome Sequencing Project"/>
            <person name="Ware D."/>
        </authorList>
    </citation>
    <scope>NUCLEOTIDE SEQUENCE [LARGE SCALE GENOMIC DNA]</scope>
    <source>
        <tissue evidence="1">Seedling</tissue>
    </source>
</reference>